<reference evidence="7 8" key="1">
    <citation type="submission" date="2020-08" db="EMBL/GenBank/DDBJ databases">
        <authorList>
            <person name="Koutsovoulos G."/>
            <person name="Danchin GJ E."/>
        </authorList>
    </citation>
    <scope>NUCLEOTIDE SEQUENCE [LARGE SCALE GENOMIC DNA]</scope>
</reference>
<gene>
    <name evidence="7" type="ORF">MENT_LOCUS36559</name>
</gene>
<comment type="similarity">
    <text evidence="1">Belongs to the protein kinase superfamily. TKL Ser/Thr protein kinase family.</text>
</comment>
<dbReference type="GO" id="GO:0005737">
    <property type="term" value="C:cytoplasm"/>
    <property type="evidence" value="ECO:0007669"/>
    <property type="project" value="TreeGrafter"/>
</dbReference>
<evidence type="ECO:0000259" key="6">
    <source>
        <dbReference type="PROSITE" id="PS50081"/>
    </source>
</evidence>
<dbReference type="Gene3D" id="3.30.60.20">
    <property type="match status" value="1"/>
</dbReference>
<dbReference type="SUPFAM" id="SSF57889">
    <property type="entry name" value="Cysteine-rich domain"/>
    <property type="match status" value="1"/>
</dbReference>
<dbReference type="InterPro" id="IPR011009">
    <property type="entry name" value="Kinase-like_dom_sf"/>
</dbReference>
<keyword evidence="4" id="KW-0547">Nucleotide-binding</keyword>
<feature type="binding site" evidence="4">
    <location>
        <position position="173"/>
    </location>
    <ligand>
        <name>ATP</name>
        <dbReference type="ChEBI" id="CHEBI:30616"/>
    </ligand>
</feature>
<dbReference type="GO" id="GO:0005524">
    <property type="term" value="F:ATP binding"/>
    <property type="evidence" value="ECO:0007669"/>
    <property type="project" value="UniProtKB-UniRule"/>
</dbReference>
<dbReference type="PANTHER" id="PTHR23257:SF963">
    <property type="entry name" value="AT08303P"/>
    <property type="match status" value="1"/>
</dbReference>
<dbReference type="InterPro" id="IPR000719">
    <property type="entry name" value="Prot_kinase_dom"/>
</dbReference>
<dbReference type="InterPro" id="IPR008266">
    <property type="entry name" value="Tyr_kinase_AS"/>
</dbReference>
<evidence type="ECO:0000256" key="3">
    <source>
        <dbReference type="ARBA" id="ARBA00022833"/>
    </source>
</evidence>
<keyword evidence="3" id="KW-0862">Zinc</keyword>
<dbReference type="GO" id="GO:0007265">
    <property type="term" value="P:Ras protein signal transduction"/>
    <property type="evidence" value="ECO:0007669"/>
    <property type="project" value="TreeGrafter"/>
</dbReference>
<dbReference type="InterPro" id="IPR002219">
    <property type="entry name" value="PKC_DAG/PE"/>
</dbReference>
<dbReference type="PROSITE" id="PS50081">
    <property type="entry name" value="ZF_DAG_PE_2"/>
    <property type="match status" value="1"/>
</dbReference>
<feature type="domain" description="Protein kinase" evidence="5">
    <location>
        <begin position="147"/>
        <end position="418"/>
    </location>
</feature>
<feature type="domain" description="Phorbol-ester/DAG-type" evidence="6">
    <location>
        <begin position="11"/>
        <end position="64"/>
    </location>
</feature>
<evidence type="ECO:0000313" key="7">
    <source>
        <dbReference type="EMBL" id="CAD2184216.1"/>
    </source>
</evidence>
<dbReference type="PROSITE" id="PS00109">
    <property type="entry name" value="PROTEIN_KINASE_TYR"/>
    <property type="match status" value="1"/>
</dbReference>
<dbReference type="Proteomes" id="UP000580250">
    <property type="component" value="Unassembled WGS sequence"/>
</dbReference>
<dbReference type="EMBL" id="CAJEWN010000493">
    <property type="protein sequence ID" value="CAD2184216.1"/>
    <property type="molecule type" value="Genomic_DNA"/>
</dbReference>
<evidence type="ECO:0000256" key="4">
    <source>
        <dbReference type="PROSITE-ProRule" id="PRU10141"/>
    </source>
</evidence>
<evidence type="ECO:0000256" key="1">
    <source>
        <dbReference type="ARBA" id="ARBA00005843"/>
    </source>
</evidence>
<keyword evidence="2" id="KW-0479">Metal-binding</keyword>
<sequence>MQGRVRAHQIPHVWVTKRCKQPNKRKCAVCLNSLGFLLQYEKCQSCKLSVHIECKKNSRVRDNCGLTQKHLKELVTQMVISKTQDNWAPEIGNSHSMSDIYATEESPTTIVVSEEIQVQRTEKFDRRSWNMFTLRAWKDDSIPNGELEVLSPIGRGRFGEVFAAYYYEPAVIKFFDMYHVDVHKRLEVFKQDTACFQNVRHENLIFFRGFYTIDRSKLGIVMEYIRGDTLFNILHDPDNDRRPIDFNDIIEYAKQICQGMSYLHTRHILHKDLRSKNIFVSERRSIKITDFGIFNLKRLSYPNRNYSFVVPFNWLRYIAPELLRVLNERFDPVTFTEASDVFSFGTIWYELLTNTFPFDSMPFDFVIWQIGSGIKAPLTDLKMCHEAKVFLMYCWSFNPLDRKLFSELLQLLKTMPRITLRRSPSVPLCKSFESIFLTNFSKIKKKASAFSCDI</sequence>
<dbReference type="AlphaFoldDB" id="A0A6V7WAI4"/>
<evidence type="ECO:0000259" key="5">
    <source>
        <dbReference type="PROSITE" id="PS50011"/>
    </source>
</evidence>
<dbReference type="InterPro" id="IPR001245">
    <property type="entry name" value="Ser-Thr/Tyr_kinase_cat_dom"/>
</dbReference>
<dbReference type="InterPro" id="IPR046349">
    <property type="entry name" value="C1-like_sf"/>
</dbReference>
<accession>A0A6V7WAI4</accession>
<comment type="caution">
    <text evidence="7">The sequence shown here is derived from an EMBL/GenBank/DDBJ whole genome shotgun (WGS) entry which is preliminary data.</text>
</comment>
<dbReference type="InterPro" id="IPR017441">
    <property type="entry name" value="Protein_kinase_ATP_BS"/>
</dbReference>
<dbReference type="PANTHER" id="PTHR23257">
    <property type="entry name" value="SERINE-THREONINE PROTEIN KINASE"/>
    <property type="match status" value="1"/>
</dbReference>
<evidence type="ECO:0000313" key="8">
    <source>
        <dbReference type="Proteomes" id="UP000580250"/>
    </source>
</evidence>
<protein>
    <submittedName>
        <fullName evidence="7">Uncharacterized protein</fullName>
    </submittedName>
</protein>
<dbReference type="OrthoDB" id="774951at2759"/>
<dbReference type="GO" id="GO:0046872">
    <property type="term" value="F:metal ion binding"/>
    <property type="evidence" value="ECO:0007669"/>
    <property type="project" value="UniProtKB-KW"/>
</dbReference>
<dbReference type="InterPro" id="IPR050167">
    <property type="entry name" value="Ser_Thr_protein_kinase"/>
</dbReference>
<organism evidence="7 8">
    <name type="scientific">Meloidogyne enterolobii</name>
    <name type="common">Root-knot nematode worm</name>
    <name type="synonym">Meloidogyne mayaguensis</name>
    <dbReference type="NCBI Taxonomy" id="390850"/>
    <lineage>
        <taxon>Eukaryota</taxon>
        <taxon>Metazoa</taxon>
        <taxon>Ecdysozoa</taxon>
        <taxon>Nematoda</taxon>
        <taxon>Chromadorea</taxon>
        <taxon>Rhabditida</taxon>
        <taxon>Tylenchina</taxon>
        <taxon>Tylenchomorpha</taxon>
        <taxon>Tylenchoidea</taxon>
        <taxon>Meloidogynidae</taxon>
        <taxon>Meloidogyninae</taxon>
        <taxon>Meloidogyne</taxon>
    </lineage>
</organism>
<dbReference type="SUPFAM" id="SSF56112">
    <property type="entry name" value="Protein kinase-like (PK-like)"/>
    <property type="match status" value="1"/>
</dbReference>
<dbReference type="Gene3D" id="3.30.200.20">
    <property type="entry name" value="Phosphorylase Kinase, domain 1"/>
    <property type="match status" value="1"/>
</dbReference>
<dbReference type="Pfam" id="PF07714">
    <property type="entry name" value="PK_Tyr_Ser-Thr"/>
    <property type="match status" value="1"/>
</dbReference>
<evidence type="ECO:0000256" key="2">
    <source>
        <dbReference type="ARBA" id="ARBA00022723"/>
    </source>
</evidence>
<dbReference type="Gene3D" id="1.10.510.10">
    <property type="entry name" value="Transferase(Phosphotransferase) domain 1"/>
    <property type="match status" value="1"/>
</dbReference>
<keyword evidence="4" id="KW-0067">ATP-binding</keyword>
<dbReference type="GO" id="GO:0004672">
    <property type="term" value="F:protein kinase activity"/>
    <property type="evidence" value="ECO:0007669"/>
    <property type="project" value="InterPro"/>
</dbReference>
<dbReference type="PROSITE" id="PS50011">
    <property type="entry name" value="PROTEIN_KINASE_DOM"/>
    <property type="match status" value="1"/>
</dbReference>
<dbReference type="PROSITE" id="PS00107">
    <property type="entry name" value="PROTEIN_KINASE_ATP"/>
    <property type="match status" value="1"/>
</dbReference>
<name>A0A6V7WAI4_MELEN</name>
<proteinExistence type="inferred from homology"/>